<dbReference type="InterPro" id="IPR000597">
    <property type="entry name" value="Ribosomal_uL3"/>
</dbReference>
<evidence type="ECO:0000313" key="6">
    <source>
        <dbReference type="EMBL" id="RZF41065.1"/>
    </source>
</evidence>
<dbReference type="STRING" id="195883.A0A482X597"/>
<dbReference type="Gene3D" id="2.40.30.10">
    <property type="entry name" value="Translation factors"/>
    <property type="match status" value="2"/>
</dbReference>
<evidence type="ECO:0000256" key="5">
    <source>
        <dbReference type="ARBA" id="ARBA00035396"/>
    </source>
</evidence>
<name>A0A482X597_LAOST</name>
<evidence type="ECO:0000256" key="2">
    <source>
        <dbReference type="ARBA" id="ARBA00022980"/>
    </source>
</evidence>
<dbReference type="SUPFAM" id="SSF50447">
    <property type="entry name" value="Translation proteins"/>
    <property type="match status" value="1"/>
</dbReference>
<dbReference type="NCBIfam" id="TIGR03625">
    <property type="entry name" value="L3_bact"/>
    <property type="match status" value="1"/>
</dbReference>
<sequence>MFCIRRLASQVPNNFFFSRVSFIGTTQSLSSQQEGAALPVKKRFQFPSTPKVRYPLWYLKQERVKYNERLTDENKAFIKEIVHDKYGPPAIISGIPSYQLNSPLKTEPLARGEWSTATRRCGLIARKIGVYPMWDKKGNQFLTTLLQVVDNHVVKYIPPEEYKPILRVNRYLRPNKYGCLIVGAESMDPQNYTKQYTGLFNEAGLMPKRVLGRFHVSPEAAIQPGTPLYATHYRPGDVVDVRAKTVDRGFQGVMKRWGFKGLRATHGVTKSHRRGGCIGGGSKKAGVWKGKKMPGLMGNRMRILKGLKIWRINTKYTKIYVQGPAVPGECNSIVYIYDTILPLRKTYTKPAAFPTHYPEEDEQPFPEDLYDEEAHGLESPTIFFEEEK</sequence>
<dbReference type="GO" id="GO:0005762">
    <property type="term" value="C:mitochondrial large ribosomal subunit"/>
    <property type="evidence" value="ECO:0007669"/>
    <property type="project" value="TreeGrafter"/>
</dbReference>
<organism evidence="6 7">
    <name type="scientific">Laodelphax striatellus</name>
    <name type="common">Small brown planthopper</name>
    <name type="synonym">Delphax striatella</name>
    <dbReference type="NCBI Taxonomy" id="195883"/>
    <lineage>
        <taxon>Eukaryota</taxon>
        <taxon>Metazoa</taxon>
        <taxon>Ecdysozoa</taxon>
        <taxon>Arthropoda</taxon>
        <taxon>Hexapoda</taxon>
        <taxon>Insecta</taxon>
        <taxon>Pterygota</taxon>
        <taxon>Neoptera</taxon>
        <taxon>Paraneoptera</taxon>
        <taxon>Hemiptera</taxon>
        <taxon>Auchenorrhyncha</taxon>
        <taxon>Fulgoroidea</taxon>
        <taxon>Delphacidae</taxon>
        <taxon>Criomorphinae</taxon>
        <taxon>Laodelphax</taxon>
    </lineage>
</organism>
<reference evidence="6 7" key="1">
    <citation type="journal article" date="2017" name="Gigascience">
        <title>Genome sequence of the small brown planthopper, Laodelphax striatellus.</title>
        <authorList>
            <person name="Zhu J."/>
            <person name="Jiang F."/>
            <person name="Wang X."/>
            <person name="Yang P."/>
            <person name="Bao Y."/>
            <person name="Zhao W."/>
            <person name="Wang W."/>
            <person name="Lu H."/>
            <person name="Wang Q."/>
            <person name="Cui N."/>
            <person name="Li J."/>
            <person name="Chen X."/>
            <person name="Luo L."/>
            <person name="Yu J."/>
            <person name="Kang L."/>
            <person name="Cui F."/>
        </authorList>
    </citation>
    <scope>NUCLEOTIDE SEQUENCE [LARGE SCALE GENOMIC DNA]</scope>
    <source>
        <strain evidence="6">Lst14</strain>
    </source>
</reference>
<dbReference type="InterPro" id="IPR009000">
    <property type="entry name" value="Transl_B-barrel_sf"/>
</dbReference>
<comment type="similarity">
    <text evidence="1">Belongs to the universal ribosomal protein uL3 family.</text>
</comment>
<dbReference type="SMR" id="A0A482X597"/>
<dbReference type="InterPro" id="IPR019927">
    <property type="entry name" value="Ribosomal_uL3_bac/org-type"/>
</dbReference>
<dbReference type="OrthoDB" id="274683at2759"/>
<keyword evidence="3" id="KW-0687">Ribonucleoprotein</keyword>
<dbReference type="FunCoup" id="A0A482X597">
    <property type="interactions" value="1186"/>
</dbReference>
<proteinExistence type="inferred from homology"/>
<dbReference type="EMBL" id="QKKF02017260">
    <property type="protein sequence ID" value="RZF41065.1"/>
    <property type="molecule type" value="Genomic_DNA"/>
</dbReference>
<dbReference type="Pfam" id="PF00297">
    <property type="entry name" value="Ribosomal_L3"/>
    <property type="match status" value="1"/>
</dbReference>
<dbReference type="GO" id="GO:0006412">
    <property type="term" value="P:translation"/>
    <property type="evidence" value="ECO:0007669"/>
    <property type="project" value="InterPro"/>
</dbReference>
<keyword evidence="2" id="KW-0689">Ribosomal protein</keyword>
<dbReference type="Proteomes" id="UP000291343">
    <property type="component" value="Unassembled WGS sequence"/>
</dbReference>
<protein>
    <recommendedName>
        <fullName evidence="4">Large ribosomal subunit protein uL3m</fullName>
    </recommendedName>
    <alternativeName>
        <fullName evidence="5">39S ribosomal protein L3, mitochondrial</fullName>
    </alternativeName>
</protein>
<evidence type="ECO:0000256" key="4">
    <source>
        <dbReference type="ARBA" id="ARBA00035209"/>
    </source>
</evidence>
<dbReference type="InParanoid" id="A0A482X597"/>
<evidence type="ECO:0000256" key="1">
    <source>
        <dbReference type="ARBA" id="ARBA00006540"/>
    </source>
</evidence>
<gene>
    <name evidence="6" type="ORF">LSTR_LSTR002697</name>
</gene>
<keyword evidence="7" id="KW-1185">Reference proteome</keyword>
<comment type="caution">
    <text evidence="6">The sequence shown here is derived from an EMBL/GenBank/DDBJ whole genome shotgun (WGS) entry which is preliminary data.</text>
</comment>
<dbReference type="PANTHER" id="PTHR11229:SF8">
    <property type="entry name" value="LARGE RIBOSOMAL SUBUNIT PROTEIN UL3M"/>
    <property type="match status" value="1"/>
</dbReference>
<dbReference type="AlphaFoldDB" id="A0A482X597"/>
<dbReference type="PANTHER" id="PTHR11229">
    <property type="entry name" value="50S RIBOSOMAL PROTEIN L3"/>
    <property type="match status" value="1"/>
</dbReference>
<evidence type="ECO:0000313" key="7">
    <source>
        <dbReference type="Proteomes" id="UP000291343"/>
    </source>
</evidence>
<dbReference type="GO" id="GO:0003735">
    <property type="term" value="F:structural constituent of ribosome"/>
    <property type="evidence" value="ECO:0007669"/>
    <property type="project" value="InterPro"/>
</dbReference>
<evidence type="ECO:0000256" key="3">
    <source>
        <dbReference type="ARBA" id="ARBA00023274"/>
    </source>
</evidence>
<accession>A0A482X597</accession>